<dbReference type="SUPFAM" id="SSF51283">
    <property type="entry name" value="dUTPase-like"/>
    <property type="match status" value="1"/>
</dbReference>
<dbReference type="RefSeq" id="XP_011310660.1">
    <property type="nucleotide sequence ID" value="XM_011312358.1"/>
</dbReference>
<comment type="function">
    <text evidence="8">Catalyzes the cleavage of 2'-deoxyuridine 5'-triphosphate (dUTP) into 2'-deoxyuridine 5'-monophosphate (dUMP) and inorganic pyrophosphate and through its action efficiently prevents uracil misincorporation into DNA and at the same time provides dUMP, the substrate for de novo thymidylate biosynthesis. Inhibits peroxisome proliferator-activated receptor (PPAR) activity by binding of its N-terminal to PPAR, preventing the latter's dimerization with retinoid X receptor. Essential for embryonic development.</text>
</comment>
<keyword evidence="4 9" id="KW-0378">Hydrolase</keyword>
<dbReference type="GO" id="GO:0006226">
    <property type="term" value="P:dUMP biosynthetic process"/>
    <property type="evidence" value="ECO:0007669"/>
    <property type="project" value="UniProtKB-UniRule"/>
</dbReference>
<comment type="pathway">
    <text evidence="2 9">Pyrimidine metabolism; dUMP biosynthesis; dUMP from dCTP (dUTP route): step 2/2.</text>
</comment>
<dbReference type="InterPro" id="IPR033704">
    <property type="entry name" value="dUTPase_trimeric"/>
</dbReference>
<dbReference type="GO" id="GO:0000287">
    <property type="term" value="F:magnesium ion binding"/>
    <property type="evidence" value="ECO:0007669"/>
    <property type="project" value="UniProtKB-UniRule"/>
</dbReference>
<protein>
    <recommendedName>
        <fullName evidence="9">Deoxyuridine 5'-triphosphate nucleotidohydrolase</fullName>
        <shortName evidence="9">dUTPase</shortName>
        <ecNumber evidence="9">3.6.1.23</ecNumber>
    </recommendedName>
    <alternativeName>
        <fullName evidence="9">dUTP pyrophosphatase</fullName>
    </alternativeName>
</protein>
<proteinExistence type="inferred from homology"/>
<comment type="similarity">
    <text evidence="3 9">Belongs to the dUTPase family.</text>
</comment>
<organism evidence="11">
    <name type="scientific">Fopius arisanus</name>
    <dbReference type="NCBI Taxonomy" id="64838"/>
    <lineage>
        <taxon>Eukaryota</taxon>
        <taxon>Metazoa</taxon>
        <taxon>Ecdysozoa</taxon>
        <taxon>Arthropoda</taxon>
        <taxon>Hexapoda</taxon>
        <taxon>Insecta</taxon>
        <taxon>Pterygota</taxon>
        <taxon>Neoptera</taxon>
        <taxon>Endopterygota</taxon>
        <taxon>Hymenoptera</taxon>
        <taxon>Apocrita</taxon>
        <taxon>Ichneumonoidea</taxon>
        <taxon>Braconidae</taxon>
        <taxon>Opiinae</taxon>
        <taxon>Fopius</taxon>
    </lineage>
</organism>
<dbReference type="PANTHER" id="PTHR11241:SF0">
    <property type="entry name" value="DEOXYURIDINE 5'-TRIPHOSPHATE NUCLEOTIDOHYDROLASE"/>
    <property type="match status" value="1"/>
</dbReference>
<dbReference type="InterPro" id="IPR008181">
    <property type="entry name" value="dUTPase"/>
</dbReference>
<reference evidence="11" key="1">
    <citation type="submission" date="2015-01" db="EMBL/GenBank/DDBJ databases">
        <title>Transcriptome Assembly of Fopius arisanus.</title>
        <authorList>
            <person name="Geib S."/>
        </authorList>
    </citation>
    <scope>NUCLEOTIDE SEQUENCE</scope>
</reference>
<dbReference type="CTD" id="34529"/>
<evidence type="ECO:0000256" key="6">
    <source>
        <dbReference type="ARBA" id="ARBA00023080"/>
    </source>
</evidence>
<evidence type="ECO:0000256" key="3">
    <source>
        <dbReference type="ARBA" id="ARBA00006581"/>
    </source>
</evidence>
<dbReference type="AlphaFoldDB" id="A0A0C9RLP4"/>
<evidence type="ECO:0000256" key="1">
    <source>
        <dbReference type="ARBA" id="ARBA00001946"/>
    </source>
</evidence>
<evidence type="ECO:0000313" key="13">
    <source>
        <dbReference type="RefSeq" id="XP_011310660.1"/>
    </source>
</evidence>
<keyword evidence="6 9" id="KW-0546">Nucleotide metabolism</keyword>
<sequence>MPVESSCSIKFAKLSEKAFAPVRGSVQAAGYDLKSAYEYVIPGRGKELVKTDLQIQVPDGTYGRVAPRSGLAWKNHIDVGAGVIDADYRGNVGVVMFNHSDSDFKISPGDRVAQLICEKIAYPDLVEVKTLDSTERGDGGFGSTGTN</sequence>
<name>A0A0C9RLP4_9HYME</name>
<dbReference type="Gene3D" id="2.70.40.10">
    <property type="match status" value="1"/>
</dbReference>
<dbReference type="UniPathway" id="UPA00610">
    <property type="reaction ID" value="UER00666"/>
</dbReference>
<comment type="cofactor">
    <cofactor evidence="1 9">
        <name>Mg(2+)</name>
        <dbReference type="ChEBI" id="CHEBI:18420"/>
    </cofactor>
</comment>
<keyword evidence="9" id="KW-0479">Metal-binding</keyword>
<dbReference type="OrthoDB" id="191192at2759"/>
<dbReference type="EC" id="3.6.1.23" evidence="9"/>
<comment type="catalytic activity">
    <reaction evidence="7 9">
        <text>dUTP + H2O = dUMP + diphosphate + H(+)</text>
        <dbReference type="Rhea" id="RHEA:10248"/>
        <dbReference type="ChEBI" id="CHEBI:15377"/>
        <dbReference type="ChEBI" id="CHEBI:15378"/>
        <dbReference type="ChEBI" id="CHEBI:33019"/>
        <dbReference type="ChEBI" id="CHEBI:61555"/>
        <dbReference type="ChEBI" id="CHEBI:246422"/>
        <dbReference type="EC" id="3.6.1.23"/>
    </reaction>
</comment>
<dbReference type="FunFam" id="2.70.40.10:FF:000004">
    <property type="entry name" value="Deoxyuridine triphosphatase"/>
    <property type="match status" value="1"/>
</dbReference>
<dbReference type="NCBIfam" id="TIGR00576">
    <property type="entry name" value="dut"/>
    <property type="match status" value="1"/>
</dbReference>
<dbReference type="EMBL" id="GBYB01009200">
    <property type="protein sequence ID" value="JAG78967.1"/>
    <property type="molecule type" value="Transcribed_RNA"/>
</dbReference>
<dbReference type="GO" id="GO:0046081">
    <property type="term" value="P:dUTP catabolic process"/>
    <property type="evidence" value="ECO:0007669"/>
    <property type="project" value="UniProtKB-UniRule"/>
</dbReference>
<dbReference type="Pfam" id="PF00692">
    <property type="entry name" value="dUTPase"/>
    <property type="match status" value="1"/>
</dbReference>
<evidence type="ECO:0000256" key="5">
    <source>
        <dbReference type="ARBA" id="ARBA00022842"/>
    </source>
</evidence>
<evidence type="ECO:0000256" key="4">
    <source>
        <dbReference type="ARBA" id="ARBA00022801"/>
    </source>
</evidence>
<keyword evidence="5 9" id="KW-0460">Magnesium</keyword>
<dbReference type="GO" id="GO:0004170">
    <property type="term" value="F:dUTP diphosphatase activity"/>
    <property type="evidence" value="ECO:0007669"/>
    <property type="project" value="UniProtKB-UniRule"/>
</dbReference>
<evidence type="ECO:0000313" key="12">
    <source>
        <dbReference type="Proteomes" id="UP000694866"/>
    </source>
</evidence>
<gene>
    <name evidence="11" type="primary">Dut</name>
    <name evidence="13" type="synonym">dUTPase</name>
    <name evidence="11" type="ORF">g.30806</name>
</gene>
<dbReference type="KEGG" id="fas:105271047"/>
<evidence type="ECO:0000256" key="7">
    <source>
        <dbReference type="ARBA" id="ARBA00047686"/>
    </source>
</evidence>
<dbReference type="InterPro" id="IPR029054">
    <property type="entry name" value="dUTPase-like"/>
</dbReference>
<accession>A0A0C9RLP4</accession>
<evidence type="ECO:0000256" key="2">
    <source>
        <dbReference type="ARBA" id="ARBA00005142"/>
    </source>
</evidence>
<evidence type="ECO:0000256" key="9">
    <source>
        <dbReference type="RuleBase" id="RU367024"/>
    </source>
</evidence>
<evidence type="ECO:0000256" key="8">
    <source>
        <dbReference type="ARBA" id="ARBA00057946"/>
    </source>
</evidence>
<dbReference type="PANTHER" id="PTHR11241">
    <property type="entry name" value="DEOXYURIDINE 5'-TRIPHOSPHATE NUCLEOTIDOHYDROLASE"/>
    <property type="match status" value="1"/>
</dbReference>
<dbReference type="GeneID" id="105271047"/>
<evidence type="ECO:0000259" key="10">
    <source>
        <dbReference type="Pfam" id="PF00692"/>
    </source>
</evidence>
<comment type="function">
    <text evidence="9">Involved in nucleotide metabolism via production of dUMP, the immediate precursor of thymidine nucleotides, and decreases the intracellular concentration of dUTP so that uracil cannot be incorporated into DNA.</text>
</comment>
<dbReference type="InterPro" id="IPR036157">
    <property type="entry name" value="dUTPase-like_sf"/>
</dbReference>
<dbReference type="NCBIfam" id="NF001862">
    <property type="entry name" value="PRK00601.1"/>
    <property type="match status" value="1"/>
</dbReference>
<accession>A0A9R1TJM4</accession>
<feature type="domain" description="dUTPase-like" evidence="10">
    <location>
        <begin position="20"/>
        <end position="145"/>
    </location>
</feature>
<reference evidence="13" key="2">
    <citation type="submission" date="2025-04" db="UniProtKB">
        <authorList>
            <consortium name="RefSeq"/>
        </authorList>
    </citation>
    <scope>IDENTIFICATION</scope>
    <source>
        <strain evidence="13">USDA-PBARC FA_bdor</strain>
        <tissue evidence="13">Whole organism</tissue>
    </source>
</reference>
<dbReference type="Proteomes" id="UP000694866">
    <property type="component" value="Unplaced"/>
</dbReference>
<evidence type="ECO:0000313" key="11">
    <source>
        <dbReference type="EMBL" id="JAG78967.1"/>
    </source>
</evidence>
<dbReference type="CDD" id="cd07557">
    <property type="entry name" value="trimeric_dUTPase"/>
    <property type="match status" value="1"/>
</dbReference>
<keyword evidence="12" id="KW-1185">Reference proteome</keyword>